<organism evidence="2 3">
    <name type="scientific">Caerostris darwini</name>
    <dbReference type="NCBI Taxonomy" id="1538125"/>
    <lineage>
        <taxon>Eukaryota</taxon>
        <taxon>Metazoa</taxon>
        <taxon>Ecdysozoa</taxon>
        <taxon>Arthropoda</taxon>
        <taxon>Chelicerata</taxon>
        <taxon>Arachnida</taxon>
        <taxon>Araneae</taxon>
        <taxon>Araneomorphae</taxon>
        <taxon>Entelegynae</taxon>
        <taxon>Araneoidea</taxon>
        <taxon>Araneidae</taxon>
        <taxon>Caerostris</taxon>
    </lineage>
</organism>
<dbReference type="AlphaFoldDB" id="A0AAV4WNX8"/>
<feature type="region of interest" description="Disordered" evidence="1">
    <location>
        <begin position="1"/>
        <end position="32"/>
    </location>
</feature>
<name>A0AAV4WNX8_9ARAC</name>
<comment type="caution">
    <text evidence="2">The sequence shown here is derived from an EMBL/GenBank/DDBJ whole genome shotgun (WGS) entry which is preliminary data.</text>
</comment>
<gene>
    <name evidence="2" type="ORF">CDAR_171091</name>
</gene>
<protein>
    <submittedName>
        <fullName evidence="2">Uncharacterized protein</fullName>
    </submittedName>
</protein>
<reference evidence="2 3" key="1">
    <citation type="submission" date="2021-06" db="EMBL/GenBank/DDBJ databases">
        <title>Caerostris darwini draft genome.</title>
        <authorList>
            <person name="Kono N."/>
            <person name="Arakawa K."/>
        </authorList>
    </citation>
    <scope>NUCLEOTIDE SEQUENCE [LARGE SCALE GENOMIC DNA]</scope>
</reference>
<sequence length="104" mass="11665">MSEMDVSTEGNGPSEDHQEVPTPPAVECNDPNVTAEKVSPEVLLVILLKHTLQRNHHFFGKEQLIYVMWELTDVLSALLSLVSEKIVLGNNVHYGSAEYFFRAL</sequence>
<evidence type="ECO:0000313" key="2">
    <source>
        <dbReference type="EMBL" id="GIY83660.1"/>
    </source>
</evidence>
<dbReference type="Proteomes" id="UP001054837">
    <property type="component" value="Unassembled WGS sequence"/>
</dbReference>
<dbReference type="EMBL" id="BPLQ01014850">
    <property type="protein sequence ID" value="GIY83660.1"/>
    <property type="molecule type" value="Genomic_DNA"/>
</dbReference>
<evidence type="ECO:0000313" key="3">
    <source>
        <dbReference type="Proteomes" id="UP001054837"/>
    </source>
</evidence>
<accession>A0AAV4WNX8</accession>
<proteinExistence type="predicted"/>
<evidence type="ECO:0000256" key="1">
    <source>
        <dbReference type="SAM" id="MobiDB-lite"/>
    </source>
</evidence>
<keyword evidence="3" id="KW-1185">Reference proteome</keyword>